<evidence type="ECO:0000256" key="6">
    <source>
        <dbReference type="ARBA" id="ARBA00022840"/>
    </source>
</evidence>
<dbReference type="GO" id="GO:0015662">
    <property type="term" value="F:P-type ion transporter activity"/>
    <property type="evidence" value="ECO:0007669"/>
    <property type="project" value="TreeGrafter"/>
</dbReference>
<keyword evidence="10 11" id="KW-0472">Membrane</keyword>
<dbReference type="GO" id="GO:0016887">
    <property type="term" value="F:ATP hydrolysis activity"/>
    <property type="evidence" value="ECO:0007669"/>
    <property type="project" value="InterPro"/>
</dbReference>
<dbReference type="Pfam" id="PF23143">
    <property type="entry name" value="2TM_P5A-ATPase"/>
    <property type="match status" value="1"/>
</dbReference>
<dbReference type="InterPro" id="IPR023298">
    <property type="entry name" value="ATPase_P-typ_TM_dom_sf"/>
</dbReference>
<evidence type="ECO:0000256" key="9">
    <source>
        <dbReference type="ARBA" id="ARBA00022989"/>
    </source>
</evidence>
<dbReference type="InterPro" id="IPR023299">
    <property type="entry name" value="ATPase_P-typ_cyto_dom_N"/>
</dbReference>
<dbReference type="SUPFAM" id="SSF81665">
    <property type="entry name" value="Calcium ATPase, transmembrane domain M"/>
    <property type="match status" value="1"/>
</dbReference>
<dbReference type="Gene3D" id="3.40.50.1000">
    <property type="entry name" value="HAD superfamily/HAD-like"/>
    <property type="match status" value="1"/>
</dbReference>
<dbReference type="InterPro" id="IPR006544">
    <property type="entry name" value="P-type_TPase_V"/>
</dbReference>
<keyword evidence="5" id="KW-0547">Nucleotide-binding</keyword>
<evidence type="ECO:0000256" key="11">
    <source>
        <dbReference type="SAM" id="Phobius"/>
    </source>
</evidence>
<dbReference type="InterPro" id="IPR036412">
    <property type="entry name" value="HAD-like_sf"/>
</dbReference>
<dbReference type="InterPro" id="IPR059000">
    <property type="entry name" value="ATPase_P-type_domA"/>
</dbReference>
<evidence type="ECO:0000256" key="10">
    <source>
        <dbReference type="ARBA" id="ARBA00023136"/>
    </source>
</evidence>
<dbReference type="AlphaFoldDB" id="A0A183TMN9"/>
<dbReference type="PANTHER" id="PTHR45630">
    <property type="entry name" value="CATION-TRANSPORTING ATPASE-RELATED"/>
    <property type="match status" value="1"/>
</dbReference>
<keyword evidence="7" id="KW-0460">Magnesium</keyword>
<feature type="transmembrane region" description="Helical" evidence="11">
    <location>
        <begin position="189"/>
        <end position="208"/>
    </location>
</feature>
<dbReference type="Pfam" id="PF00122">
    <property type="entry name" value="E1-E2_ATPase"/>
    <property type="match status" value="1"/>
</dbReference>
<protein>
    <submittedName>
        <fullName evidence="14">Cation-transporting ATPase 13A1</fullName>
    </submittedName>
</protein>
<feature type="transmembrane region" description="Helical" evidence="11">
    <location>
        <begin position="365"/>
        <end position="384"/>
    </location>
</feature>
<sequence>LDRTPYIDSVDLYKEKHILLHGYVCPFIIFYASWFGYWFGTLGAGEYFELGVIVTAIIASMQVLTALFCFWFVSVRCLLMYRRVSLKKTSSICVGGPGYFPTGKTVNFLYFQRLKYTFETNDKDSIHAVRFPMSWPVKQYKNWRGYISKEEFLNLSVPPFAELFLERATAPFFVFQVFSVILWCLDEYWLYPIMTLGLLVMFEGALVSQQLKNLREIRSMGAQPYRINVYRNRKWGIISSEKIVAGDIISITQSFSDKLIPCDLLLLRGSCIVDESMLTGESIPVTKNLTDEDILGFGDTDKVHTLFGGTKIVQLTPPSKSDGIPKDSGCPCFVLRTGLSTCQGRLLKTIMYSVKAVTANNLETLLFIAFLLVFALAASAYVWIEGTADPRRNRYKLFIECTLIITSVIPQELPIELSLAVNTSLASLSKLMIYCTEPFRIPFAGRVDICCFDKTGTLTEDEVVVEGVTGLNDQIVDRILPIKNCPLATVQVLATAHSLAFADSGLLGDPLDKAILRAVGWNLSPEGVMHGKSSPRSPPLFRFTSHLRRMSVVVGYQNTADVNITYMACVKGSPEVLKAMLIDAPPDYDDAYLQMARRGARVLALGQKSRSLTLNIRSVSTYVRELKREQVESDLHFAGFVIISCPLKPDSLSVIRTLKNASHHIIMVTGDNPLTACHVSNLLEIVRKNAPVLVFTPPNELGAFISVCLPISYCGIKSGTLTIPSVTFPSNDHKALTKLRQLVESPLLHVKIALK</sequence>
<evidence type="ECO:0000256" key="7">
    <source>
        <dbReference type="ARBA" id="ARBA00022842"/>
    </source>
</evidence>
<dbReference type="PROSITE" id="PS00154">
    <property type="entry name" value="ATPASE_E1_E2"/>
    <property type="match status" value="1"/>
</dbReference>
<organism evidence="14">
    <name type="scientific">Schistocephalus solidus</name>
    <name type="common">Tapeworm</name>
    <dbReference type="NCBI Taxonomy" id="70667"/>
    <lineage>
        <taxon>Eukaryota</taxon>
        <taxon>Metazoa</taxon>
        <taxon>Spiralia</taxon>
        <taxon>Lophotrochozoa</taxon>
        <taxon>Platyhelminthes</taxon>
        <taxon>Cestoda</taxon>
        <taxon>Eucestoda</taxon>
        <taxon>Diphyllobothriidea</taxon>
        <taxon>Diphyllobothriidae</taxon>
        <taxon>Schistocephalus</taxon>
    </lineage>
</organism>
<dbReference type="PANTHER" id="PTHR45630:SF7">
    <property type="entry name" value="ENDOPLASMIC RETICULUM TRANSMEMBRANE HELIX TRANSLOCASE"/>
    <property type="match status" value="1"/>
</dbReference>
<dbReference type="InterPro" id="IPR008250">
    <property type="entry name" value="ATPase_P-typ_transduc_dom_A_sf"/>
</dbReference>
<evidence type="ECO:0000256" key="4">
    <source>
        <dbReference type="ARBA" id="ARBA00022723"/>
    </source>
</evidence>
<keyword evidence="3 11" id="KW-0812">Transmembrane</keyword>
<dbReference type="GO" id="GO:0005789">
    <property type="term" value="C:endoplasmic reticulum membrane"/>
    <property type="evidence" value="ECO:0007669"/>
    <property type="project" value="TreeGrafter"/>
</dbReference>
<keyword evidence="4" id="KW-0479">Metal-binding</keyword>
<proteinExistence type="inferred from homology"/>
<comment type="subcellular location">
    <subcellularLocation>
        <location evidence="1">Membrane</location>
        <topology evidence="1">Multi-pass membrane protein</topology>
    </subcellularLocation>
</comment>
<feature type="transmembrane region" description="Helical" evidence="11">
    <location>
        <begin position="164"/>
        <end position="183"/>
    </location>
</feature>
<evidence type="ECO:0000259" key="13">
    <source>
        <dbReference type="Pfam" id="PF23143"/>
    </source>
</evidence>
<keyword evidence="9 11" id="KW-1133">Transmembrane helix</keyword>
<comment type="similarity">
    <text evidence="2">Belongs to the cation transport ATPase (P-type) (TC 3.A.3) family. Type V subfamily.</text>
</comment>
<dbReference type="WBParaSite" id="SSLN_0001841201-mRNA-1">
    <property type="protein sequence ID" value="SSLN_0001841201-mRNA-1"/>
    <property type="gene ID" value="SSLN_0001841201"/>
</dbReference>
<feature type="transmembrane region" description="Helical" evidence="11">
    <location>
        <begin position="52"/>
        <end position="79"/>
    </location>
</feature>
<dbReference type="SUPFAM" id="SSF56784">
    <property type="entry name" value="HAD-like"/>
    <property type="match status" value="1"/>
</dbReference>
<evidence type="ECO:0000256" key="2">
    <source>
        <dbReference type="ARBA" id="ARBA00006000"/>
    </source>
</evidence>
<dbReference type="NCBIfam" id="TIGR01494">
    <property type="entry name" value="ATPase_P-type"/>
    <property type="match status" value="1"/>
</dbReference>
<dbReference type="SUPFAM" id="SSF81653">
    <property type="entry name" value="Calcium ATPase, transduction domain A"/>
    <property type="match status" value="1"/>
</dbReference>
<dbReference type="Gene3D" id="2.70.150.10">
    <property type="entry name" value="Calcium-transporting ATPase, cytoplasmic transduction domain A"/>
    <property type="match status" value="1"/>
</dbReference>
<dbReference type="GO" id="GO:0006874">
    <property type="term" value="P:intracellular calcium ion homeostasis"/>
    <property type="evidence" value="ECO:0007669"/>
    <property type="project" value="TreeGrafter"/>
</dbReference>
<keyword evidence="8" id="KW-1278">Translocase</keyword>
<dbReference type="GO" id="GO:0005524">
    <property type="term" value="F:ATP binding"/>
    <property type="evidence" value="ECO:0007669"/>
    <property type="project" value="UniProtKB-KW"/>
</dbReference>
<feature type="domain" description="P5A-ATPase transmembrane helical hairpin" evidence="13">
    <location>
        <begin position="16"/>
        <end position="84"/>
    </location>
</feature>
<dbReference type="GO" id="GO:0046872">
    <property type="term" value="F:metal ion binding"/>
    <property type="evidence" value="ECO:0007669"/>
    <property type="project" value="UniProtKB-KW"/>
</dbReference>
<name>A0A183TMN9_SCHSO</name>
<evidence type="ECO:0000256" key="8">
    <source>
        <dbReference type="ARBA" id="ARBA00022967"/>
    </source>
</evidence>
<evidence type="ECO:0000259" key="12">
    <source>
        <dbReference type="Pfam" id="PF00122"/>
    </source>
</evidence>
<dbReference type="Gene3D" id="3.40.1110.10">
    <property type="entry name" value="Calcium-transporting ATPase, cytoplasmic domain N"/>
    <property type="match status" value="1"/>
</dbReference>
<feature type="transmembrane region" description="Helical" evidence="11">
    <location>
        <begin position="20"/>
        <end position="40"/>
    </location>
</feature>
<keyword evidence="6" id="KW-0067">ATP-binding</keyword>
<reference evidence="14" key="1">
    <citation type="submission" date="2016-06" db="UniProtKB">
        <authorList>
            <consortium name="WormBaseParasite"/>
        </authorList>
    </citation>
    <scope>IDENTIFICATION</scope>
</reference>
<dbReference type="SUPFAM" id="SSF81660">
    <property type="entry name" value="Metal cation-transporting ATPase, ATP-binding domain N"/>
    <property type="match status" value="1"/>
</dbReference>
<dbReference type="InterPro" id="IPR023214">
    <property type="entry name" value="HAD_sf"/>
</dbReference>
<dbReference type="GO" id="GO:0019829">
    <property type="term" value="F:ATPase-coupled monoatomic cation transmembrane transporter activity"/>
    <property type="evidence" value="ECO:0007669"/>
    <property type="project" value="TreeGrafter"/>
</dbReference>
<evidence type="ECO:0000256" key="3">
    <source>
        <dbReference type="ARBA" id="ARBA00022692"/>
    </source>
</evidence>
<feature type="domain" description="P-type ATPase A" evidence="12">
    <location>
        <begin position="226"/>
        <end position="314"/>
    </location>
</feature>
<dbReference type="InterPro" id="IPR001757">
    <property type="entry name" value="P_typ_ATPase"/>
</dbReference>
<accession>A0A183TMN9</accession>
<dbReference type="InterPro" id="IPR057255">
    <property type="entry name" value="2TM_P5A-ATPase"/>
</dbReference>
<evidence type="ECO:0000256" key="1">
    <source>
        <dbReference type="ARBA" id="ARBA00004141"/>
    </source>
</evidence>
<evidence type="ECO:0000313" key="14">
    <source>
        <dbReference type="WBParaSite" id="SSLN_0001841201-mRNA-1"/>
    </source>
</evidence>
<dbReference type="PRINTS" id="PR00119">
    <property type="entry name" value="CATATPASE"/>
</dbReference>
<evidence type="ECO:0000256" key="5">
    <source>
        <dbReference type="ARBA" id="ARBA00022741"/>
    </source>
</evidence>
<dbReference type="InterPro" id="IPR018303">
    <property type="entry name" value="ATPase_P-typ_P_site"/>
</dbReference>